<dbReference type="UniPathway" id="UPA00326"/>
<dbReference type="RefSeq" id="WP_015922358.1">
    <property type="nucleotide sequence ID" value="NC_011959.1"/>
</dbReference>
<evidence type="ECO:0000313" key="8">
    <source>
        <dbReference type="EMBL" id="ACM05072.1"/>
    </source>
</evidence>
<dbReference type="GO" id="GO:0004748">
    <property type="term" value="F:ribonucleoside-diphosphate reductase activity, thioredoxin disulfide as acceptor"/>
    <property type="evidence" value="ECO:0007669"/>
    <property type="project" value="UniProtKB-EC"/>
</dbReference>
<gene>
    <name evidence="8" type="ordered locus">trd_1409</name>
</gene>
<comment type="function">
    <text evidence="6">Provides the precursors necessary for DNA synthesis. Catalyzes the biosynthesis of deoxyribonucleotides from the corresponding ribonucleotides.</text>
</comment>
<dbReference type="PANTHER" id="PTHR11573">
    <property type="entry name" value="RIBONUCLEOSIDE-DIPHOSPHATE REDUCTASE LARGE CHAIN"/>
    <property type="match status" value="1"/>
</dbReference>
<dbReference type="AlphaFoldDB" id="B9L2K7"/>
<name>B9L2K7_THERP</name>
<dbReference type="InterPro" id="IPR000788">
    <property type="entry name" value="RNR_lg_C"/>
</dbReference>
<dbReference type="InterPro" id="IPR039718">
    <property type="entry name" value="Rrm1"/>
</dbReference>
<evidence type="ECO:0000256" key="1">
    <source>
        <dbReference type="ARBA" id="ARBA00010406"/>
    </source>
</evidence>
<dbReference type="Pfam" id="PF00317">
    <property type="entry name" value="Ribonuc_red_lgN"/>
    <property type="match status" value="1"/>
</dbReference>
<dbReference type="SUPFAM" id="SSF48168">
    <property type="entry name" value="R1 subunit of ribonucleotide reductase, N-terminal domain"/>
    <property type="match status" value="1"/>
</dbReference>
<dbReference type="EC" id="1.17.4.1" evidence="2 6"/>
<evidence type="ECO:0000256" key="2">
    <source>
        <dbReference type="ARBA" id="ARBA00012274"/>
    </source>
</evidence>
<dbReference type="Gene3D" id="3.20.70.20">
    <property type="match status" value="1"/>
</dbReference>
<dbReference type="PRINTS" id="PR01183">
    <property type="entry name" value="RIBORDTASEM1"/>
</dbReference>
<comment type="catalytic activity">
    <reaction evidence="5 6">
        <text>a 2'-deoxyribonucleoside 5'-diphosphate + [thioredoxin]-disulfide + H2O = a ribonucleoside 5'-diphosphate + [thioredoxin]-dithiol</text>
        <dbReference type="Rhea" id="RHEA:23252"/>
        <dbReference type="Rhea" id="RHEA-COMP:10698"/>
        <dbReference type="Rhea" id="RHEA-COMP:10700"/>
        <dbReference type="ChEBI" id="CHEBI:15377"/>
        <dbReference type="ChEBI" id="CHEBI:29950"/>
        <dbReference type="ChEBI" id="CHEBI:50058"/>
        <dbReference type="ChEBI" id="CHEBI:57930"/>
        <dbReference type="ChEBI" id="CHEBI:73316"/>
        <dbReference type="EC" id="1.17.4.1"/>
    </reaction>
</comment>
<dbReference type="OrthoDB" id="9762933at2"/>
<evidence type="ECO:0000256" key="3">
    <source>
        <dbReference type="ARBA" id="ARBA00023002"/>
    </source>
</evidence>
<dbReference type="GO" id="GO:0005524">
    <property type="term" value="F:ATP binding"/>
    <property type="evidence" value="ECO:0007669"/>
    <property type="project" value="InterPro"/>
</dbReference>
<accession>B9L2K7</accession>
<dbReference type="EMBL" id="CP001275">
    <property type="protein sequence ID" value="ACM05072.1"/>
    <property type="molecule type" value="Genomic_DNA"/>
</dbReference>
<keyword evidence="9" id="KW-1185">Reference proteome</keyword>
<evidence type="ECO:0000313" key="9">
    <source>
        <dbReference type="Proteomes" id="UP000000447"/>
    </source>
</evidence>
<keyword evidence="3 6" id="KW-0560">Oxidoreductase</keyword>
<dbReference type="InterPro" id="IPR013346">
    <property type="entry name" value="NrdE_NrdA_C"/>
</dbReference>
<dbReference type="eggNOG" id="COG0209">
    <property type="taxonomic scope" value="Bacteria"/>
</dbReference>
<dbReference type="Pfam" id="PF02867">
    <property type="entry name" value="Ribonuc_red_lgC"/>
    <property type="match status" value="1"/>
</dbReference>
<comment type="similarity">
    <text evidence="1 6">Belongs to the ribonucleoside diphosphate reductase large chain family.</text>
</comment>
<evidence type="ECO:0000256" key="5">
    <source>
        <dbReference type="ARBA" id="ARBA00047754"/>
    </source>
</evidence>
<dbReference type="InterPro" id="IPR013509">
    <property type="entry name" value="RNR_lsu_N"/>
</dbReference>
<dbReference type="KEGG" id="tro:trd_1409"/>
<evidence type="ECO:0000256" key="6">
    <source>
        <dbReference type="RuleBase" id="RU003410"/>
    </source>
</evidence>
<feature type="domain" description="Ribonucleotide reductase large subunit" evidence="7">
    <location>
        <begin position="565"/>
        <end position="586"/>
    </location>
</feature>
<dbReference type="STRING" id="309801.trd_1409"/>
<dbReference type="GO" id="GO:0005971">
    <property type="term" value="C:ribonucleoside-diphosphate reductase complex"/>
    <property type="evidence" value="ECO:0007669"/>
    <property type="project" value="TreeGrafter"/>
</dbReference>
<dbReference type="HOGENOM" id="CLU_000404_3_0_0"/>
<dbReference type="GO" id="GO:0009263">
    <property type="term" value="P:deoxyribonucleotide biosynthetic process"/>
    <property type="evidence" value="ECO:0007669"/>
    <property type="project" value="UniProtKB-KW"/>
</dbReference>
<sequence length="770" mass="85746">MVSLVSSSLHLRPIARDEAAELDSRILSCLQQLPDRPEAEREAAALLLEKIAREADDGTPLPYPEHFRRFVERGIARGALDPRLRTFQLDVLARALDPARDALLGYAALATLADRYLVRDPETRQLLERPQALFMRVAMGLALVEPPETRTSWALRWYDLMSSLRYLPSTPTLFNAGTPHHQLASCYLAEVEDSLESILGSAYEFGMLAKYAGGIGTAVTRIRATGAPVRGINGTSGGLIPFLHLYDALIASISQGGRRRGTMCVYLEPWHLEVEAFLDLRRNAGDPYRRTHQLNTALWIPDEFLRRVETDDLWYLFDPIVAPELPDLVGAAFSERYRELCRQAEAGMLPRRAWRRLPARELWLAILASLMETGHPWLTFKDAGNLRSQLRGIGVIHSSNLCTEIFLPTSRDEVAVCNLGSVNLARHCTPTGELDWEQLAATVRLAMRALDNVIDANLYPSERAARANQLNRPVGLGLMGFAELLARRAVSYAEPAAADLADQIAEFLSYHAISASCALAEERGAFPNFAFSRWAAGVLPIDTLDELAADRGLPVEVDRTRRLDWEPLRQRVRRGMRNGAVMAVAPTATIALLAGTTPSLDPYYANVFSRQTLSGKFLEVNPILVEELRRRGLWEQLLPGLVAARGDLRAVPGCPPDLVARFPTAYQVPAESYIEVAARVQKWVDMGVSRNLYHAADRPGQMSAVYLAAWRKGLKSTYYCFVRPRMEIEQSTVAVNKARRRPQWVQLAEREVLASDAASCRLDGSCESCQ</sequence>
<dbReference type="InterPro" id="IPR008926">
    <property type="entry name" value="RNR_R1-su_N"/>
</dbReference>
<dbReference type="PANTHER" id="PTHR11573:SF6">
    <property type="entry name" value="RIBONUCLEOSIDE-DIPHOSPHATE REDUCTASE LARGE SUBUNIT"/>
    <property type="match status" value="1"/>
</dbReference>
<dbReference type="Proteomes" id="UP000000447">
    <property type="component" value="Chromosome"/>
</dbReference>
<evidence type="ECO:0000259" key="7">
    <source>
        <dbReference type="PROSITE" id="PS00089"/>
    </source>
</evidence>
<reference evidence="8 9" key="1">
    <citation type="journal article" date="2009" name="PLoS ONE">
        <title>Complete genome sequence of the aerobic CO-oxidizing thermophile Thermomicrobium roseum.</title>
        <authorList>
            <person name="Wu D."/>
            <person name="Raymond J."/>
            <person name="Wu M."/>
            <person name="Chatterji S."/>
            <person name="Ren Q."/>
            <person name="Graham J.E."/>
            <person name="Bryant D.A."/>
            <person name="Robb F."/>
            <person name="Colman A."/>
            <person name="Tallon L.J."/>
            <person name="Badger J.H."/>
            <person name="Madupu R."/>
            <person name="Ward N.L."/>
            <person name="Eisen J.A."/>
        </authorList>
    </citation>
    <scope>NUCLEOTIDE SEQUENCE [LARGE SCALE GENOMIC DNA]</scope>
    <source>
        <strain evidence="9">ATCC 27502 / DSM 5159 / P-2</strain>
    </source>
</reference>
<proteinExistence type="inferred from homology"/>
<evidence type="ECO:0000256" key="4">
    <source>
        <dbReference type="ARBA" id="ARBA00023116"/>
    </source>
</evidence>
<dbReference type="NCBIfam" id="TIGR02506">
    <property type="entry name" value="NrdE_NrdA"/>
    <property type="match status" value="1"/>
</dbReference>
<organism evidence="8 9">
    <name type="scientific">Thermomicrobium roseum (strain ATCC 27502 / DSM 5159 / P-2)</name>
    <dbReference type="NCBI Taxonomy" id="309801"/>
    <lineage>
        <taxon>Bacteria</taxon>
        <taxon>Pseudomonadati</taxon>
        <taxon>Thermomicrobiota</taxon>
        <taxon>Thermomicrobia</taxon>
        <taxon>Thermomicrobiales</taxon>
        <taxon>Thermomicrobiaceae</taxon>
        <taxon>Thermomicrobium</taxon>
    </lineage>
</organism>
<dbReference type="SUPFAM" id="SSF51998">
    <property type="entry name" value="PFL-like glycyl radical enzymes"/>
    <property type="match status" value="1"/>
</dbReference>
<dbReference type="CDD" id="cd01679">
    <property type="entry name" value="RNR_I"/>
    <property type="match status" value="1"/>
</dbReference>
<dbReference type="PROSITE" id="PS00089">
    <property type="entry name" value="RIBORED_LARGE"/>
    <property type="match status" value="1"/>
</dbReference>
<protein>
    <recommendedName>
        <fullName evidence="2 6">Ribonucleoside-diphosphate reductase</fullName>
        <ecNumber evidence="2 6">1.17.4.1</ecNumber>
    </recommendedName>
</protein>
<keyword evidence="4 6" id="KW-0215">Deoxyribonucleotide synthesis</keyword>